<proteinExistence type="inferred from homology"/>
<evidence type="ECO:0000256" key="3">
    <source>
        <dbReference type="ARBA" id="ARBA00022729"/>
    </source>
</evidence>
<gene>
    <name evidence="5" type="ORF">BASA50_011053</name>
</gene>
<feature type="chain" id="PRO_5047441722" description="Long chronological lifespan protein 2" evidence="4">
    <location>
        <begin position="21"/>
        <end position="106"/>
    </location>
</feature>
<dbReference type="EMBL" id="JAFCIX010000550">
    <property type="protein sequence ID" value="KAH6587862.1"/>
    <property type="molecule type" value="Genomic_DNA"/>
</dbReference>
<comment type="similarity">
    <text evidence="1">Belongs to the LCL2 family.</text>
</comment>
<keyword evidence="6" id="KW-1185">Reference proteome</keyword>
<protein>
    <recommendedName>
        <fullName evidence="2">Long chronological lifespan protein 2</fullName>
    </recommendedName>
</protein>
<evidence type="ECO:0000313" key="5">
    <source>
        <dbReference type="EMBL" id="KAH6587862.1"/>
    </source>
</evidence>
<dbReference type="InterPro" id="IPR034543">
    <property type="entry name" value="LCL2"/>
</dbReference>
<keyword evidence="3 4" id="KW-0732">Signal</keyword>
<evidence type="ECO:0000256" key="4">
    <source>
        <dbReference type="SAM" id="SignalP"/>
    </source>
</evidence>
<dbReference type="Proteomes" id="UP001648503">
    <property type="component" value="Unassembled WGS sequence"/>
</dbReference>
<evidence type="ECO:0000256" key="1">
    <source>
        <dbReference type="ARBA" id="ARBA00010545"/>
    </source>
</evidence>
<reference evidence="5 6" key="1">
    <citation type="submission" date="2021-02" db="EMBL/GenBank/DDBJ databases">
        <title>Variation within the Batrachochytrium salamandrivorans European outbreak.</title>
        <authorList>
            <person name="Kelly M."/>
            <person name="Pasmans F."/>
            <person name="Shea T.P."/>
            <person name="Munoz J.F."/>
            <person name="Carranza S."/>
            <person name="Cuomo C.A."/>
            <person name="Martel A."/>
        </authorList>
    </citation>
    <scope>NUCLEOTIDE SEQUENCE [LARGE SCALE GENOMIC DNA]</scope>
    <source>
        <strain evidence="5 6">AMFP18/2</strain>
    </source>
</reference>
<evidence type="ECO:0000256" key="2">
    <source>
        <dbReference type="ARBA" id="ARBA00018534"/>
    </source>
</evidence>
<dbReference type="PANTHER" id="PTHR38425:SF1">
    <property type="entry name" value="LONG CHRONOLOGICAL LIFESPAN PROTEIN 2"/>
    <property type="match status" value="1"/>
</dbReference>
<dbReference type="PANTHER" id="PTHR38425">
    <property type="entry name" value="LONG CHRONOLOGICAL LIFESPAN PROTEIN 2"/>
    <property type="match status" value="1"/>
</dbReference>
<name>A0ABQ8EZF4_9FUNG</name>
<comment type="caution">
    <text evidence="5">The sequence shown here is derived from an EMBL/GenBank/DDBJ whole genome shotgun (WGS) entry which is preliminary data.</text>
</comment>
<sequence>MYSLSVILLALLMVTRSTSASFFDFFQNHSNDQQEEQATHESHSESQSAGCQGYTCPLTTLCVDAPIDCPCSSATASKCMIGDWYACLTPPMIRTHSCTSLGGSMA</sequence>
<feature type="signal peptide" evidence="4">
    <location>
        <begin position="1"/>
        <end position="20"/>
    </location>
</feature>
<evidence type="ECO:0000313" key="6">
    <source>
        <dbReference type="Proteomes" id="UP001648503"/>
    </source>
</evidence>
<organism evidence="5 6">
    <name type="scientific">Batrachochytrium salamandrivorans</name>
    <dbReference type="NCBI Taxonomy" id="1357716"/>
    <lineage>
        <taxon>Eukaryota</taxon>
        <taxon>Fungi</taxon>
        <taxon>Fungi incertae sedis</taxon>
        <taxon>Chytridiomycota</taxon>
        <taxon>Chytridiomycota incertae sedis</taxon>
        <taxon>Chytridiomycetes</taxon>
        <taxon>Rhizophydiales</taxon>
        <taxon>Rhizophydiales incertae sedis</taxon>
        <taxon>Batrachochytrium</taxon>
    </lineage>
</organism>
<accession>A0ABQ8EZF4</accession>